<comment type="caution">
    <text evidence="1">The sequence shown here is derived from an EMBL/GenBank/DDBJ whole genome shotgun (WGS) entry which is preliminary data.</text>
</comment>
<evidence type="ECO:0000313" key="2">
    <source>
        <dbReference type="Proteomes" id="UP001191004"/>
    </source>
</evidence>
<organism evidence="1 2">
    <name type="scientific">Candidatus Nanosyncoccus nanoralicus</name>
    <dbReference type="NCBI Taxonomy" id="2171996"/>
    <lineage>
        <taxon>Bacteria</taxon>
        <taxon>Candidatus Saccharimonadota</taxon>
        <taxon>Candidatus Nanosyncoccalia</taxon>
        <taxon>Candidatus Nanosyncoccales</taxon>
        <taxon>Candidatus Nanosyncoccaceae</taxon>
        <taxon>Candidatus Nanosyncoccus</taxon>
    </lineage>
</organism>
<name>A0ABY0FJP2_9BACT</name>
<evidence type="ECO:0000313" key="1">
    <source>
        <dbReference type="EMBL" id="RYC73356.1"/>
    </source>
</evidence>
<accession>A0ABY0FJP2</accession>
<dbReference type="SUPFAM" id="SSF53474">
    <property type="entry name" value="alpha/beta-Hydrolases"/>
    <property type="match status" value="1"/>
</dbReference>
<dbReference type="Proteomes" id="UP001191004">
    <property type="component" value="Unassembled WGS sequence"/>
</dbReference>
<dbReference type="InterPro" id="IPR024499">
    <property type="entry name" value="Mbeg1-like"/>
</dbReference>
<dbReference type="RefSeq" id="WP_129604967.1">
    <property type="nucleotide sequence ID" value="NZ_PRLL01000016.1"/>
</dbReference>
<dbReference type="Pfam" id="PF11187">
    <property type="entry name" value="Mbeg1-like"/>
    <property type="match status" value="1"/>
</dbReference>
<protein>
    <recommendedName>
        <fullName evidence="3">DUF2974 domain-containing protein</fullName>
    </recommendedName>
</protein>
<proteinExistence type="predicted"/>
<evidence type="ECO:0008006" key="3">
    <source>
        <dbReference type="Google" id="ProtNLM"/>
    </source>
</evidence>
<sequence length="373" mass="43277">MANINDYLRVAGTQKISKKAPFSEADQLILARISYLPFHKIKLGLFETIASVADKMYELPASAFGWPDDRKLIELLGQSRRFNKMRISNFVRHNDETLEKQFSAVTIHLNLRRAYLSFYGTDSSLTGWKEDFNLAFLDNIPAQIEALEYLKKVSLKFFWKKLYLGGHSKGGHVSIFAAIHAADHVQKRIQAVYNYDGPGIRKDLVEQDLGSFKILERINTFVPQESIIGRLFEHREGLMIVHSTAKNVYQHDIYSWQIEGNKLVRSKTTKRSNMINRAINQWMQNASREEIKIFINGMFEIFSSVELNNPIELMREWKHFGPKILKEFMNTPKEKKKAISDIWLKLGESLIRSQIEQSEILAKFNKTFKVRGK</sequence>
<reference evidence="1 2" key="1">
    <citation type="journal article" date="2018" name="bioRxiv">
        <title>Evidence of independent acquisition and adaption of ultra-small bacteria to human hosts across the highly diverse yet reduced genomes of the phylum Saccharibacteria.</title>
        <authorList>
            <person name="McLean J.S."/>
            <person name="Bor B."/>
            <person name="To T.T."/>
            <person name="Liu Q."/>
            <person name="Kearns K.A."/>
            <person name="Solden L.M."/>
            <person name="Wrighton K.C."/>
            <person name="He X."/>
            <person name="Shi W."/>
        </authorList>
    </citation>
    <scope>NUCLEOTIDE SEQUENCE [LARGE SCALE GENOMIC DNA]</scope>
    <source>
        <strain evidence="1 2">TM7_KMM_G3_1_HOT_351</strain>
    </source>
</reference>
<dbReference type="InterPro" id="IPR029058">
    <property type="entry name" value="AB_hydrolase_fold"/>
</dbReference>
<gene>
    <name evidence="1" type="ORF">G3KMM_00434</name>
</gene>
<dbReference type="EMBL" id="PRLL01000016">
    <property type="protein sequence ID" value="RYC73356.1"/>
    <property type="molecule type" value="Genomic_DNA"/>
</dbReference>
<reference evidence="1 2" key="2">
    <citation type="journal article" date="2020" name="Cell Rep.">
        <title>Acquisition and Adaptation of Ultra-small Parasitic Reduced Genome Bacteria to Mammalian Hosts.</title>
        <authorList>
            <person name="McLean J.S."/>
            <person name="Bor B."/>
            <person name="Kerns K.A."/>
            <person name="Liu Q."/>
            <person name="To T.T."/>
            <person name="Solden L."/>
            <person name="Hendrickson E.L."/>
            <person name="Wrighton K."/>
            <person name="Shi W."/>
            <person name="He X."/>
        </authorList>
    </citation>
    <scope>NUCLEOTIDE SEQUENCE [LARGE SCALE GENOMIC DNA]</scope>
    <source>
        <strain evidence="1 2">TM7_KMM_G3_1_HOT_351</strain>
    </source>
</reference>
<keyword evidence="2" id="KW-1185">Reference proteome</keyword>